<evidence type="ECO:0000259" key="6">
    <source>
        <dbReference type="PROSITE" id="PS51935"/>
    </source>
</evidence>
<dbReference type="PANTHER" id="PTHR47053:SF1">
    <property type="entry name" value="MUREIN DD-ENDOPEPTIDASE MEPH-RELATED"/>
    <property type="match status" value="1"/>
</dbReference>
<keyword evidence="2" id="KW-0645">Protease</keyword>
<evidence type="ECO:0000256" key="2">
    <source>
        <dbReference type="ARBA" id="ARBA00022670"/>
    </source>
</evidence>
<dbReference type="GO" id="GO:0006508">
    <property type="term" value="P:proteolysis"/>
    <property type="evidence" value="ECO:0007669"/>
    <property type="project" value="UniProtKB-KW"/>
</dbReference>
<dbReference type="Pfam" id="PF00877">
    <property type="entry name" value="NLPC_P60"/>
    <property type="match status" value="1"/>
</dbReference>
<dbReference type="PROSITE" id="PS51935">
    <property type="entry name" value="NLPC_P60"/>
    <property type="match status" value="1"/>
</dbReference>
<reference evidence="7 8" key="1">
    <citation type="submission" date="2021-10" db="EMBL/GenBank/DDBJ databases">
        <title>Anaerobic single-cell dispensing facilitates the cultivation of human gut bacteria.</title>
        <authorList>
            <person name="Afrizal A."/>
        </authorList>
    </citation>
    <scope>NUCLEOTIDE SEQUENCE [LARGE SCALE GENOMIC DNA]</scope>
    <source>
        <strain evidence="7 8">CLA-AA-H232</strain>
    </source>
</reference>
<evidence type="ECO:0000256" key="4">
    <source>
        <dbReference type="ARBA" id="ARBA00022807"/>
    </source>
</evidence>
<sequence>MKVRKKAVLCAILAGIMLSTATPSLKLTVFADSAITETEALDKAVALYEHLTDKEVEIPQGLDETGLDTNLIKPIVLGYINFEDTEEAKQEKSITKQDFMTILYKTIITYNDSYTIYEDEANSILNECYDNAYIDDENRIAYAFMMKQGIITAKFGTEPNKELTKEECETLIDTVYDYFAQNVMVTVGGKEIRVGANVSTILDTFGEPNRIDQTEYGFEWYVYDSNYSEFCMVGVEADRVCALYTNSSSFDFNGMKSGDDYSKTADYLDNRCYRFYADSEGHLDSILYNPRYRGVDDSTSVKRSKSMILLDMINSYRSKHNKTVYVEDSDMNAAAWLSSLDFMNEKEYESDVITQSGYDVFSVYRQLLESDNDILVQDTQYTSPIGLNTTTDLSGGIQAKIVTDTTSIAVPEEKTTVEIPQKDYSVTPVEEVTTPILNSPVTEDNYEEGDDVVIELAMQAATEYHIEMFDVENDEYAVNEYITTNSTEITLPSELFKTGRDYRLIVSSITDDGEALSADEVLISYGTAYDTGVNIVTPYNNGVTDDDYVSIAWESDKYHDFYVDLYDSDGNLVVSKIVEDEYEALIQGVDPGKYFLYITALRRGSKVEKAQDCVTFEVTQAEPVINEIILDKDDTYYFVYEDEALGLLYFYDEELVDVDEEDENGNVQTVTKKKIIQKQVKATKGYRQLAKYRNKMEYTTGDPVIRTHMLTGDNEKGNAIVSEAEKYLGVPYVWGGTTPDGFDCSGLVQYVCNSLGINVNRVAEDQFKNGTAVNKDELQPGDLVFFEQNGYIHHVGIYAGDGMMIHAPRTGDVVKYQSMETDYYRSQYAGARRVY</sequence>
<feature type="domain" description="NlpC/P60" evidence="6">
    <location>
        <begin position="714"/>
        <end position="835"/>
    </location>
</feature>
<evidence type="ECO:0000256" key="5">
    <source>
        <dbReference type="SAM" id="SignalP"/>
    </source>
</evidence>
<keyword evidence="8" id="KW-1185">Reference proteome</keyword>
<evidence type="ECO:0000256" key="3">
    <source>
        <dbReference type="ARBA" id="ARBA00022801"/>
    </source>
</evidence>
<dbReference type="InterPro" id="IPR051202">
    <property type="entry name" value="Peptidase_C40"/>
</dbReference>
<dbReference type="RefSeq" id="WP_308456851.1">
    <property type="nucleotide sequence ID" value="NZ_JAJEQM010000015.1"/>
</dbReference>
<feature type="chain" id="PRO_5042092911" evidence="5">
    <location>
        <begin position="22"/>
        <end position="835"/>
    </location>
</feature>
<dbReference type="InterPro" id="IPR038765">
    <property type="entry name" value="Papain-like_cys_pep_sf"/>
</dbReference>
<evidence type="ECO:0000313" key="7">
    <source>
        <dbReference type="EMBL" id="MCC2211251.1"/>
    </source>
</evidence>
<keyword evidence="5" id="KW-0732">Signal</keyword>
<dbReference type="Pfam" id="PF14504">
    <property type="entry name" value="CAP_assoc_N"/>
    <property type="match status" value="1"/>
</dbReference>
<keyword evidence="3" id="KW-0378">Hydrolase</keyword>
<proteinExistence type="inferred from homology"/>
<dbReference type="AlphaFoldDB" id="A0AAE3JAA2"/>
<dbReference type="EMBL" id="JAJEQM010000015">
    <property type="protein sequence ID" value="MCC2211251.1"/>
    <property type="molecule type" value="Genomic_DNA"/>
</dbReference>
<accession>A0AAE3JAA2</accession>
<dbReference type="InterPro" id="IPR000064">
    <property type="entry name" value="NLP_P60_dom"/>
</dbReference>
<dbReference type="Gene3D" id="3.90.1720.10">
    <property type="entry name" value="endopeptidase domain like (from Nostoc punctiforme)"/>
    <property type="match status" value="1"/>
</dbReference>
<dbReference type="SUPFAM" id="SSF54001">
    <property type="entry name" value="Cysteine proteinases"/>
    <property type="match status" value="1"/>
</dbReference>
<comment type="caution">
    <text evidence="7">The sequence shown here is derived from an EMBL/GenBank/DDBJ whole genome shotgun (WGS) entry which is preliminary data.</text>
</comment>
<evidence type="ECO:0000313" key="8">
    <source>
        <dbReference type="Proteomes" id="UP001198242"/>
    </source>
</evidence>
<protein>
    <submittedName>
        <fullName evidence="7">NlpC/P60 family protein</fullName>
    </submittedName>
</protein>
<dbReference type="Gene3D" id="3.40.33.10">
    <property type="entry name" value="CAP"/>
    <property type="match status" value="1"/>
</dbReference>
<name>A0AAE3JAA2_9FIRM</name>
<gene>
    <name evidence="7" type="ORF">LKE05_10680</name>
</gene>
<keyword evidence="4" id="KW-0788">Thiol protease</keyword>
<dbReference type="GO" id="GO:0008234">
    <property type="term" value="F:cysteine-type peptidase activity"/>
    <property type="evidence" value="ECO:0007669"/>
    <property type="project" value="UniProtKB-KW"/>
</dbReference>
<dbReference type="Proteomes" id="UP001198242">
    <property type="component" value="Unassembled WGS sequence"/>
</dbReference>
<dbReference type="InterPro" id="IPR029410">
    <property type="entry name" value="CAP_assoc"/>
</dbReference>
<dbReference type="InterPro" id="IPR035940">
    <property type="entry name" value="CAP_sf"/>
</dbReference>
<comment type="similarity">
    <text evidence="1">Belongs to the peptidase C40 family.</text>
</comment>
<feature type="signal peptide" evidence="5">
    <location>
        <begin position="1"/>
        <end position="21"/>
    </location>
</feature>
<dbReference type="PANTHER" id="PTHR47053">
    <property type="entry name" value="MUREIN DD-ENDOPEPTIDASE MEPH-RELATED"/>
    <property type="match status" value="1"/>
</dbReference>
<organism evidence="7 8">
    <name type="scientific">Hominilimicola fabiformis</name>
    <dbReference type="NCBI Taxonomy" id="2885356"/>
    <lineage>
        <taxon>Bacteria</taxon>
        <taxon>Bacillati</taxon>
        <taxon>Bacillota</taxon>
        <taxon>Clostridia</taxon>
        <taxon>Eubacteriales</taxon>
        <taxon>Oscillospiraceae</taxon>
        <taxon>Hominilimicola</taxon>
    </lineage>
</organism>
<evidence type="ECO:0000256" key="1">
    <source>
        <dbReference type="ARBA" id="ARBA00007074"/>
    </source>
</evidence>